<protein>
    <submittedName>
        <fullName evidence="2">Uncharacterized protein</fullName>
    </submittedName>
</protein>
<organism evidence="2 3">
    <name type="scientific">Ajellomyces capsulatus</name>
    <name type="common">Darling's disease fungus</name>
    <name type="synonym">Histoplasma capsulatum</name>
    <dbReference type="NCBI Taxonomy" id="5037"/>
    <lineage>
        <taxon>Eukaryota</taxon>
        <taxon>Fungi</taxon>
        <taxon>Dikarya</taxon>
        <taxon>Ascomycota</taxon>
        <taxon>Pezizomycotina</taxon>
        <taxon>Eurotiomycetes</taxon>
        <taxon>Eurotiomycetidae</taxon>
        <taxon>Onygenales</taxon>
        <taxon>Ajellomycetaceae</taxon>
        <taxon>Histoplasma</taxon>
    </lineage>
</organism>
<dbReference type="VEuPathDB" id="FungiDB:I7I52_09364"/>
<comment type="caution">
    <text evidence="2">The sequence shown here is derived from an EMBL/GenBank/DDBJ whole genome shotgun (WGS) entry which is preliminary data.</text>
</comment>
<name>A0A8H7YZD7_AJECA</name>
<evidence type="ECO:0000313" key="3">
    <source>
        <dbReference type="Proteomes" id="UP000670092"/>
    </source>
</evidence>
<reference evidence="2 3" key="1">
    <citation type="submission" date="2021-01" db="EMBL/GenBank/DDBJ databases">
        <title>Chromosome-level genome assembly of a human fungal pathogen reveals clustering of transcriptionally co-regulated genes.</title>
        <authorList>
            <person name="Voorhies M."/>
            <person name="Cohen S."/>
            <person name="Shea T.P."/>
            <person name="Petrus S."/>
            <person name="Munoz J.F."/>
            <person name="Poplawski S."/>
            <person name="Goldman W.E."/>
            <person name="Michael T."/>
            <person name="Cuomo C.A."/>
            <person name="Sil A."/>
            <person name="Beyhan S."/>
        </authorList>
    </citation>
    <scope>NUCLEOTIDE SEQUENCE [LARGE SCALE GENOMIC DNA]</scope>
    <source>
        <strain evidence="2 3">G184AR</strain>
    </source>
</reference>
<keyword evidence="1" id="KW-0472">Membrane</keyword>
<dbReference type="AlphaFoldDB" id="A0A8H7YZD7"/>
<dbReference type="Proteomes" id="UP000670092">
    <property type="component" value="Unassembled WGS sequence"/>
</dbReference>
<keyword evidence="1" id="KW-1133">Transmembrane helix</keyword>
<evidence type="ECO:0000256" key="1">
    <source>
        <dbReference type="SAM" id="Phobius"/>
    </source>
</evidence>
<keyword evidence="1" id="KW-0812">Transmembrane</keyword>
<gene>
    <name evidence="2" type="ORF">I7I52_09364</name>
</gene>
<accession>A0A8H7YZD7</accession>
<feature type="transmembrane region" description="Helical" evidence="1">
    <location>
        <begin position="19"/>
        <end position="44"/>
    </location>
</feature>
<proteinExistence type="predicted"/>
<dbReference type="EMBL" id="JAEVHI010000002">
    <property type="protein sequence ID" value="KAG5299153.1"/>
    <property type="molecule type" value="Genomic_DNA"/>
</dbReference>
<evidence type="ECO:0000313" key="2">
    <source>
        <dbReference type="EMBL" id="KAG5299153.1"/>
    </source>
</evidence>
<sequence length="72" mass="8456">MIRNHNVTTDKASGKIKTLSINCFVVFLYFCRSGRVMTQIIFVLRRSETMTMYRRLEFGNPELRCSPPHQKS</sequence>